<dbReference type="PANTHER" id="PTHR43003:SF5">
    <property type="entry name" value="DNA-3-METHYLADENINE GLYCOSYLASE"/>
    <property type="match status" value="1"/>
</dbReference>
<accession>A0ABQ4V152</accession>
<dbReference type="SUPFAM" id="SSF48150">
    <property type="entry name" value="DNA-glycosylase"/>
    <property type="match status" value="1"/>
</dbReference>
<sequence length="208" mass="22102">MLDPEVYHRLLTDAEATSAPLHAAIARIGPIAIAPPIHASVAERLFVEIVNQQLSTKAAFAIWSRIEVAAQAEGATPRDLFVPGYEAVLRTCGVSANKVRALHAVREAEARGCLGADLGTLPHAERSAVLCGIRGVGPWTADMVGIFHFLDPDIWPVGDVAAVGALRHLTGRDDTTAIAARFAPYRSILARYLWRSRDAAAPATGVAA</sequence>
<dbReference type="Gene3D" id="1.10.340.30">
    <property type="entry name" value="Hypothetical protein, domain 2"/>
    <property type="match status" value="1"/>
</dbReference>
<dbReference type="EMBL" id="BPRE01000021">
    <property type="protein sequence ID" value="GJE78168.1"/>
    <property type="molecule type" value="Genomic_DNA"/>
</dbReference>
<evidence type="ECO:0000256" key="3">
    <source>
        <dbReference type="ARBA" id="ARBA00022763"/>
    </source>
</evidence>
<organism evidence="6 7">
    <name type="scientific">Methylorubrum suomiense</name>
    <dbReference type="NCBI Taxonomy" id="144191"/>
    <lineage>
        <taxon>Bacteria</taxon>
        <taxon>Pseudomonadati</taxon>
        <taxon>Pseudomonadota</taxon>
        <taxon>Alphaproteobacteria</taxon>
        <taxon>Hyphomicrobiales</taxon>
        <taxon>Methylobacteriaceae</taxon>
        <taxon>Methylorubrum</taxon>
    </lineage>
</organism>
<evidence type="ECO:0000256" key="4">
    <source>
        <dbReference type="ARBA" id="ARBA00023204"/>
    </source>
</evidence>
<dbReference type="RefSeq" id="WP_137829844.1">
    <property type="nucleotide sequence ID" value="NZ_BPRE01000021.1"/>
</dbReference>
<dbReference type="PANTHER" id="PTHR43003">
    <property type="entry name" value="DNA-3-METHYLADENINE GLYCOSYLASE"/>
    <property type="match status" value="1"/>
</dbReference>
<comment type="caution">
    <text evidence="6">The sequence shown here is derived from an EMBL/GenBank/DDBJ whole genome shotgun (WGS) entry which is preliminary data.</text>
</comment>
<dbReference type="InterPro" id="IPR051912">
    <property type="entry name" value="Alkylbase_DNA_Glycosylase/TA"/>
</dbReference>
<dbReference type="SMART" id="SM00478">
    <property type="entry name" value="ENDO3c"/>
    <property type="match status" value="1"/>
</dbReference>
<evidence type="ECO:0000313" key="6">
    <source>
        <dbReference type="EMBL" id="GJE78168.1"/>
    </source>
</evidence>
<comment type="catalytic activity">
    <reaction evidence="1">
        <text>Hydrolysis of alkylated DNA, releasing 3-methyladenine, 3-methylguanine, 7-methylguanine and 7-methyladenine.</text>
        <dbReference type="EC" id="3.2.2.21"/>
    </reaction>
</comment>
<dbReference type="InterPro" id="IPR003265">
    <property type="entry name" value="HhH-GPD_domain"/>
</dbReference>
<evidence type="ECO:0000256" key="1">
    <source>
        <dbReference type="ARBA" id="ARBA00000086"/>
    </source>
</evidence>
<keyword evidence="7" id="KW-1185">Reference proteome</keyword>
<evidence type="ECO:0000313" key="7">
    <source>
        <dbReference type="Proteomes" id="UP001055093"/>
    </source>
</evidence>
<gene>
    <name evidence="6" type="ORF">BGCPKDLD_4779</name>
</gene>
<keyword evidence="3" id="KW-0227">DNA damage</keyword>
<dbReference type="Proteomes" id="UP001055093">
    <property type="component" value="Unassembled WGS sequence"/>
</dbReference>
<name>A0ABQ4V152_9HYPH</name>
<dbReference type="EC" id="3.2.2.21" evidence="2"/>
<dbReference type="InterPro" id="IPR011257">
    <property type="entry name" value="DNA_glycosylase"/>
</dbReference>
<evidence type="ECO:0000259" key="5">
    <source>
        <dbReference type="SMART" id="SM00478"/>
    </source>
</evidence>
<feature type="domain" description="HhH-GPD" evidence="5">
    <location>
        <begin position="50"/>
        <end position="198"/>
    </location>
</feature>
<reference evidence="6" key="2">
    <citation type="submission" date="2021-08" db="EMBL/GenBank/DDBJ databases">
        <authorList>
            <person name="Tani A."/>
            <person name="Ola A."/>
            <person name="Ogura Y."/>
            <person name="Katsura K."/>
            <person name="Hayashi T."/>
        </authorList>
    </citation>
    <scope>NUCLEOTIDE SEQUENCE</scope>
    <source>
        <strain evidence="6">DSM 14458</strain>
    </source>
</reference>
<evidence type="ECO:0000256" key="2">
    <source>
        <dbReference type="ARBA" id="ARBA00012000"/>
    </source>
</evidence>
<proteinExistence type="predicted"/>
<dbReference type="Gene3D" id="1.10.1670.40">
    <property type="match status" value="1"/>
</dbReference>
<keyword evidence="4" id="KW-0234">DNA repair</keyword>
<protein>
    <recommendedName>
        <fullName evidence="2">DNA-3-methyladenine glycosylase II</fullName>
        <ecNumber evidence="2">3.2.2.21</ecNumber>
    </recommendedName>
</protein>
<reference evidence="6" key="1">
    <citation type="journal article" date="2021" name="Front. Microbiol.">
        <title>Comprehensive Comparative Genomics and Phenotyping of Methylobacterium Species.</title>
        <authorList>
            <person name="Alessa O."/>
            <person name="Ogura Y."/>
            <person name="Fujitani Y."/>
            <person name="Takami H."/>
            <person name="Hayashi T."/>
            <person name="Sahin N."/>
            <person name="Tani A."/>
        </authorList>
    </citation>
    <scope>NUCLEOTIDE SEQUENCE</scope>
    <source>
        <strain evidence="6">DSM 14458</strain>
    </source>
</reference>